<accession>A0A844FZV8</accession>
<dbReference type="RefSeq" id="WP_106055048.1">
    <property type="nucleotide sequence ID" value="NZ_VUNS01000002.1"/>
</dbReference>
<comment type="caution">
    <text evidence="2">The sequence shown here is derived from an EMBL/GenBank/DDBJ whole genome shotgun (WGS) entry which is preliminary data.</text>
</comment>
<dbReference type="SUPFAM" id="SSF51182">
    <property type="entry name" value="RmlC-like cupins"/>
    <property type="match status" value="1"/>
</dbReference>
<protein>
    <submittedName>
        <fullName evidence="2">WxcM-like domain-containing protein</fullName>
    </submittedName>
</protein>
<dbReference type="InterPro" id="IPR011051">
    <property type="entry name" value="RmlC_Cupin_sf"/>
</dbReference>
<organism evidence="2 3">
    <name type="scientific">Victivallis lenta</name>
    <dbReference type="NCBI Taxonomy" id="2606640"/>
    <lineage>
        <taxon>Bacteria</taxon>
        <taxon>Pseudomonadati</taxon>
        <taxon>Lentisphaerota</taxon>
        <taxon>Lentisphaeria</taxon>
        <taxon>Victivallales</taxon>
        <taxon>Victivallaceae</taxon>
        <taxon>Victivallis</taxon>
    </lineage>
</organism>
<dbReference type="InterPro" id="IPR014710">
    <property type="entry name" value="RmlC-like_jellyroll"/>
</dbReference>
<feature type="domain" description="Sugar 3,4-ketoisomerase QdtA cupin" evidence="1">
    <location>
        <begin position="5"/>
        <end position="133"/>
    </location>
</feature>
<evidence type="ECO:0000259" key="1">
    <source>
        <dbReference type="Pfam" id="PF05523"/>
    </source>
</evidence>
<name>A0A844FZV8_9BACT</name>
<gene>
    <name evidence="2" type="ORF">FYJ85_02070</name>
</gene>
<evidence type="ECO:0000313" key="3">
    <source>
        <dbReference type="Proteomes" id="UP000435649"/>
    </source>
</evidence>
<dbReference type="Pfam" id="PF05523">
    <property type="entry name" value="FdtA"/>
    <property type="match status" value="1"/>
</dbReference>
<keyword evidence="3" id="KW-1185">Reference proteome</keyword>
<dbReference type="CDD" id="cd20292">
    <property type="entry name" value="cupin_QdtA-like"/>
    <property type="match status" value="1"/>
</dbReference>
<dbReference type="Proteomes" id="UP000435649">
    <property type="component" value="Unassembled WGS sequence"/>
</dbReference>
<reference evidence="2 3" key="1">
    <citation type="submission" date="2019-08" db="EMBL/GenBank/DDBJ databases">
        <title>In-depth cultivation of the pig gut microbiome towards novel bacterial diversity and tailored functional studies.</title>
        <authorList>
            <person name="Wylensek D."/>
            <person name="Hitch T.C.A."/>
            <person name="Clavel T."/>
        </authorList>
    </citation>
    <scope>NUCLEOTIDE SEQUENCE [LARGE SCALE GENOMIC DNA]</scope>
    <source>
        <strain evidence="2 3">BBE-744-WT-12</strain>
    </source>
</reference>
<dbReference type="AlphaFoldDB" id="A0A844FZV8"/>
<dbReference type="Gene3D" id="2.60.120.10">
    <property type="entry name" value="Jelly Rolls"/>
    <property type="match status" value="1"/>
</dbReference>
<proteinExistence type="predicted"/>
<evidence type="ECO:0000313" key="2">
    <source>
        <dbReference type="EMBL" id="MST95829.1"/>
    </source>
</evidence>
<dbReference type="InterPro" id="IPR008894">
    <property type="entry name" value="QdtA_cupin_dom"/>
</dbReference>
<dbReference type="EMBL" id="VUNS01000002">
    <property type="protein sequence ID" value="MST95829.1"/>
    <property type="molecule type" value="Genomic_DNA"/>
</dbReference>
<sequence>MSLEECRIIEIPSFSDSRGDLCVLEKGDVLPFEIKRIFYTYNVPPSESRGAHAHKKCHQFLIAVSGAVRVIAEDGRSRKEFCLDEPTRGVLLPAGVWGIQYGHTPGAVLLVLASERYDAADYIRRYEDYMEYVNAQ</sequence>